<keyword evidence="1" id="KW-0472">Membrane</keyword>
<keyword evidence="1" id="KW-1133">Transmembrane helix</keyword>
<proteinExistence type="predicted"/>
<feature type="transmembrane region" description="Helical" evidence="1">
    <location>
        <begin position="57"/>
        <end position="77"/>
    </location>
</feature>
<comment type="caution">
    <text evidence="2">The sequence shown here is derived from an EMBL/GenBank/DDBJ whole genome shotgun (WGS) entry which is preliminary data.</text>
</comment>
<keyword evidence="3" id="KW-1185">Reference proteome</keyword>
<evidence type="ECO:0000313" key="3">
    <source>
        <dbReference type="Proteomes" id="UP000011919"/>
    </source>
</evidence>
<reference evidence="2 3" key="1">
    <citation type="journal article" date="2013" name="Genome Announc.">
        <title>Draft Genome Sequence of Bhargavaea cecembensis Strain DSE10T, Isolated from a Deep-Sea Sediment Sample Collected at a Depth of 5,904 m from the Chagos-Laccadive Ridge System in the Indian Ocean.</title>
        <authorList>
            <person name="Shivaji S."/>
            <person name="Ara S."/>
            <person name="Begum Z."/>
            <person name="Ruth M."/>
            <person name="Singh A."/>
            <person name="Kumar Pinnaka A."/>
        </authorList>
    </citation>
    <scope>NUCLEOTIDE SEQUENCE [LARGE SCALE GENOMIC DNA]</scope>
    <source>
        <strain evidence="2 3">DSE10</strain>
    </source>
</reference>
<evidence type="ECO:0000256" key="1">
    <source>
        <dbReference type="SAM" id="Phobius"/>
    </source>
</evidence>
<dbReference type="eggNOG" id="ENOG502ZSDD">
    <property type="taxonomic scope" value="Bacteria"/>
</dbReference>
<dbReference type="AlphaFoldDB" id="M7P9Q4"/>
<dbReference type="Proteomes" id="UP000011919">
    <property type="component" value="Unassembled WGS sequence"/>
</dbReference>
<accession>M7P9Q4</accession>
<dbReference type="EMBL" id="AOFT01000003">
    <property type="protein sequence ID" value="EMR07219.1"/>
    <property type="molecule type" value="Genomic_DNA"/>
</dbReference>
<gene>
    <name evidence="2" type="ORF">C772_00864</name>
</gene>
<sequence length="80" mass="8635">MGILSIVILFVTYIILQSLVGKDIGSSWVIMILIGYSAAILASWYSESGFWRKVSAAILIVLPAGFLVIIAIFVLGLNGF</sequence>
<dbReference type="STRING" id="1235279.C772_00864"/>
<organism evidence="2 3">
    <name type="scientific">Bhargavaea cecembensis DSE10</name>
    <dbReference type="NCBI Taxonomy" id="1235279"/>
    <lineage>
        <taxon>Bacteria</taxon>
        <taxon>Bacillati</taxon>
        <taxon>Bacillota</taxon>
        <taxon>Bacilli</taxon>
        <taxon>Bacillales</taxon>
        <taxon>Caryophanaceae</taxon>
        <taxon>Bhargavaea</taxon>
    </lineage>
</organism>
<protein>
    <submittedName>
        <fullName evidence="2">Uncharacterized protein</fullName>
    </submittedName>
</protein>
<name>M7P9Q4_9BACL</name>
<keyword evidence="1" id="KW-0812">Transmembrane</keyword>
<feature type="transmembrane region" description="Helical" evidence="1">
    <location>
        <begin position="28"/>
        <end position="45"/>
    </location>
</feature>
<evidence type="ECO:0000313" key="2">
    <source>
        <dbReference type="EMBL" id="EMR07219.1"/>
    </source>
</evidence>